<dbReference type="Gene3D" id="3.40.50.2300">
    <property type="match status" value="1"/>
</dbReference>
<evidence type="ECO:0000259" key="1">
    <source>
        <dbReference type="PROSITE" id="PS50110"/>
    </source>
</evidence>
<dbReference type="CDD" id="cd04762">
    <property type="entry name" value="HTH_MerR-trunc"/>
    <property type="match status" value="1"/>
</dbReference>
<feature type="non-terminal residue" evidence="2">
    <location>
        <position position="121"/>
    </location>
</feature>
<protein>
    <recommendedName>
        <fullName evidence="1">Response regulatory domain-containing protein</fullName>
    </recommendedName>
</protein>
<proteinExistence type="predicted"/>
<sequence length="121" mass="13601">MSKRIFTTQDVSRMLSCDLTTVIKWVNEGKLKAYKTPGGHRRIEEADLTDFVKKFKLPFPEELKSENRVLIVDDDPNFITLAAGYLGQIENICLDSAGEGFTAGEKVISFNPHIVILDVKL</sequence>
<dbReference type="InterPro" id="IPR010093">
    <property type="entry name" value="SinI_DNA-bd"/>
</dbReference>
<dbReference type="AlphaFoldDB" id="X0TMC1"/>
<dbReference type="SUPFAM" id="SSF52172">
    <property type="entry name" value="CheY-like"/>
    <property type="match status" value="1"/>
</dbReference>
<name>X0TMC1_9ZZZZ</name>
<feature type="domain" description="Response regulatory" evidence="1">
    <location>
        <begin position="68"/>
        <end position="121"/>
    </location>
</feature>
<comment type="caution">
    <text evidence="2">The sequence shown here is derived from an EMBL/GenBank/DDBJ whole genome shotgun (WGS) entry which is preliminary data.</text>
</comment>
<dbReference type="NCBIfam" id="TIGR01764">
    <property type="entry name" value="excise"/>
    <property type="match status" value="1"/>
</dbReference>
<dbReference type="InterPro" id="IPR001789">
    <property type="entry name" value="Sig_transdc_resp-reg_receiver"/>
</dbReference>
<organism evidence="2">
    <name type="scientific">marine sediment metagenome</name>
    <dbReference type="NCBI Taxonomy" id="412755"/>
    <lineage>
        <taxon>unclassified sequences</taxon>
        <taxon>metagenomes</taxon>
        <taxon>ecological metagenomes</taxon>
    </lineage>
</organism>
<dbReference type="PROSITE" id="PS50110">
    <property type="entry name" value="RESPONSE_REGULATORY"/>
    <property type="match status" value="1"/>
</dbReference>
<dbReference type="SUPFAM" id="SSF46955">
    <property type="entry name" value="Putative DNA-binding domain"/>
    <property type="match status" value="1"/>
</dbReference>
<dbReference type="Pfam" id="PF12728">
    <property type="entry name" value="HTH_17"/>
    <property type="match status" value="1"/>
</dbReference>
<dbReference type="GO" id="GO:0003677">
    <property type="term" value="F:DNA binding"/>
    <property type="evidence" value="ECO:0007669"/>
    <property type="project" value="InterPro"/>
</dbReference>
<reference evidence="2" key="1">
    <citation type="journal article" date="2014" name="Front. Microbiol.">
        <title>High frequency of phylogenetically diverse reductive dehalogenase-homologous genes in deep subseafloor sedimentary metagenomes.</title>
        <authorList>
            <person name="Kawai M."/>
            <person name="Futagami T."/>
            <person name="Toyoda A."/>
            <person name="Takaki Y."/>
            <person name="Nishi S."/>
            <person name="Hori S."/>
            <person name="Arai W."/>
            <person name="Tsubouchi T."/>
            <person name="Morono Y."/>
            <person name="Uchiyama I."/>
            <person name="Ito T."/>
            <person name="Fujiyama A."/>
            <person name="Inagaki F."/>
            <person name="Takami H."/>
        </authorList>
    </citation>
    <scope>NUCLEOTIDE SEQUENCE</scope>
    <source>
        <strain evidence="2">Expedition CK06-06</strain>
    </source>
</reference>
<dbReference type="InterPro" id="IPR041657">
    <property type="entry name" value="HTH_17"/>
</dbReference>
<dbReference type="InterPro" id="IPR011006">
    <property type="entry name" value="CheY-like_superfamily"/>
</dbReference>
<dbReference type="EMBL" id="BARS01017144">
    <property type="protein sequence ID" value="GAF94703.1"/>
    <property type="molecule type" value="Genomic_DNA"/>
</dbReference>
<accession>X0TMC1</accession>
<dbReference type="GO" id="GO:0000160">
    <property type="term" value="P:phosphorelay signal transduction system"/>
    <property type="evidence" value="ECO:0007669"/>
    <property type="project" value="InterPro"/>
</dbReference>
<evidence type="ECO:0000313" key="2">
    <source>
        <dbReference type="EMBL" id="GAF94703.1"/>
    </source>
</evidence>
<dbReference type="Gene3D" id="1.10.1660.10">
    <property type="match status" value="1"/>
</dbReference>
<gene>
    <name evidence="2" type="ORF">S01H1_28082</name>
</gene>
<dbReference type="InterPro" id="IPR009061">
    <property type="entry name" value="DNA-bd_dom_put_sf"/>
</dbReference>